<keyword evidence="4" id="KW-0560">Oxidoreductase</keyword>
<dbReference type="EMBL" id="CAXLJM020000023">
    <property type="protein sequence ID" value="CAL8089288.1"/>
    <property type="molecule type" value="Genomic_DNA"/>
</dbReference>
<evidence type="ECO:0000313" key="7">
    <source>
        <dbReference type="Proteomes" id="UP001642540"/>
    </source>
</evidence>
<comment type="subunit">
    <text evidence="2">Homotetramer.</text>
</comment>
<evidence type="ECO:0000256" key="3">
    <source>
        <dbReference type="ARBA" id="ARBA00022857"/>
    </source>
</evidence>
<evidence type="ECO:0000256" key="4">
    <source>
        <dbReference type="ARBA" id="ARBA00023002"/>
    </source>
</evidence>
<proteinExistence type="inferred from homology"/>
<keyword evidence="3" id="KW-0521">NADP</keyword>
<organism evidence="6 7">
    <name type="scientific">Orchesella dallaii</name>
    <dbReference type="NCBI Taxonomy" id="48710"/>
    <lineage>
        <taxon>Eukaryota</taxon>
        <taxon>Metazoa</taxon>
        <taxon>Ecdysozoa</taxon>
        <taxon>Arthropoda</taxon>
        <taxon>Hexapoda</taxon>
        <taxon>Collembola</taxon>
        <taxon>Entomobryomorpha</taxon>
        <taxon>Entomobryoidea</taxon>
        <taxon>Orchesellidae</taxon>
        <taxon>Orchesellinae</taxon>
        <taxon>Orchesella</taxon>
    </lineage>
</organism>
<dbReference type="PROSITE" id="PS00061">
    <property type="entry name" value="ADH_SHORT"/>
    <property type="match status" value="1"/>
</dbReference>
<dbReference type="InterPro" id="IPR020904">
    <property type="entry name" value="Sc_DH/Rdtase_CS"/>
</dbReference>
<evidence type="ECO:0000256" key="2">
    <source>
        <dbReference type="ARBA" id="ARBA00011881"/>
    </source>
</evidence>
<dbReference type="InterPro" id="IPR036291">
    <property type="entry name" value="NAD(P)-bd_dom_sf"/>
</dbReference>
<evidence type="ECO:0000256" key="5">
    <source>
        <dbReference type="RuleBase" id="RU000363"/>
    </source>
</evidence>
<dbReference type="InterPro" id="IPR051737">
    <property type="entry name" value="L-xylulose/Carbonyl_redctase"/>
</dbReference>
<dbReference type="Proteomes" id="UP001642540">
    <property type="component" value="Unassembled WGS sequence"/>
</dbReference>
<dbReference type="PRINTS" id="PR00080">
    <property type="entry name" value="SDRFAMILY"/>
</dbReference>
<dbReference type="PANTHER" id="PTHR44252">
    <property type="entry name" value="D-ERYTHRULOSE REDUCTASE"/>
    <property type="match status" value="1"/>
</dbReference>
<protein>
    <recommendedName>
        <fullName evidence="8">Carbonyl reductase [NADPH] 2</fullName>
    </recommendedName>
</protein>
<evidence type="ECO:0008006" key="8">
    <source>
        <dbReference type="Google" id="ProtNLM"/>
    </source>
</evidence>
<name>A0ABP1Q943_9HEXA</name>
<gene>
    <name evidence="6" type="ORF">ODALV1_LOCUS7324</name>
</gene>
<dbReference type="InterPro" id="IPR002347">
    <property type="entry name" value="SDR_fam"/>
</dbReference>
<dbReference type="SUPFAM" id="SSF51735">
    <property type="entry name" value="NAD(P)-binding Rossmann-fold domains"/>
    <property type="match status" value="1"/>
</dbReference>
<evidence type="ECO:0000256" key="1">
    <source>
        <dbReference type="ARBA" id="ARBA00006484"/>
    </source>
</evidence>
<dbReference type="Gene3D" id="3.40.50.720">
    <property type="entry name" value="NAD(P)-binding Rossmann-like Domain"/>
    <property type="match status" value="1"/>
</dbReference>
<accession>A0ABP1Q943</accession>
<dbReference type="PANTHER" id="PTHR44252:SF3">
    <property type="entry name" value="D-ERYTHRULOSE REDUCTASE-RELATED"/>
    <property type="match status" value="1"/>
</dbReference>
<reference evidence="6 7" key="1">
    <citation type="submission" date="2024-08" db="EMBL/GenBank/DDBJ databases">
        <authorList>
            <person name="Cucini C."/>
            <person name="Frati F."/>
        </authorList>
    </citation>
    <scope>NUCLEOTIDE SEQUENCE [LARGE SCALE GENOMIC DNA]</scope>
</reference>
<comment type="caution">
    <text evidence="6">The sequence shown here is derived from an EMBL/GenBank/DDBJ whole genome shotgun (WGS) entry which is preliminary data.</text>
</comment>
<evidence type="ECO:0000313" key="6">
    <source>
        <dbReference type="EMBL" id="CAL8089288.1"/>
    </source>
</evidence>
<keyword evidence="7" id="KW-1185">Reference proteome</keyword>
<comment type="similarity">
    <text evidence="1 5">Belongs to the short-chain dehydrogenases/reductases (SDR) family.</text>
</comment>
<dbReference type="PRINTS" id="PR00081">
    <property type="entry name" value="GDHRDH"/>
</dbReference>
<dbReference type="Pfam" id="PF00106">
    <property type="entry name" value="adh_short"/>
    <property type="match status" value="1"/>
</dbReference>
<sequence length="252" mass="27047">MSTKYNFKGRRVLVTGGGRGLGLGIVKQFLEAEASVIAIDYDAGLLEKLENDFPSVKTYQVDLSDWETTRNVIQSIGVVHHLVNNAGTGRPPEKFLEVQPNSIDQIFNLNFKSMVNVSQVVSRNMIENKVESGTIVNVSSISDVIAVGGLAVYSCSKAAVTMLTKCMALELGEYGIRVNCIRPAMVRTEVVGNLAGNQSEVLQNVLKANSRKILNRLTEVSEVGDAVLFLSSSASSMTTGSDVTLDGGLLAC</sequence>